<gene>
    <name evidence="2" type="ORF">BO78DRAFT_162989</name>
</gene>
<dbReference type="EMBL" id="KZ826319">
    <property type="protein sequence ID" value="PYI11142.1"/>
    <property type="molecule type" value="Genomic_DNA"/>
</dbReference>
<dbReference type="Proteomes" id="UP000248423">
    <property type="component" value="Unassembled WGS sequence"/>
</dbReference>
<sequence>MPDSQCLYLGEKTTGGSPSSSASAASASKPAEQRSDSSPEAQNHKPGPASISGLWWKGLGDDRFYVLGRNRRNVYQFFETKQTRNLNDR</sequence>
<evidence type="ECO:0000256" key="1">
    <source>
        <dbReference type="SAM" id="MobiDB-lite"/>
    </source>
</evidence>
<evidence type="ECO:0000313" key="2">
    <source>
        <dbReference type="EMBL" id="PYI11142.1"/>
    </source>
</evidence>
<keyword evidence="3" id="KW-1185">Reference proteome</keyword>
<feature type="region of interest" description="Disordered" evidence="1">
    <location>
        <begin position="1"/>
        <end position="56"/>
    </location>
</feature>
<name>A0A319ELG2_ASPSB</name>
<accession>A0A319ELG2</accession>
<dbReference type="AlphaFoldDB" id="A0A319ELG2"/>
<reference evidence="2 3" key="1">
    <citation type="submission" date="2018-02" db="EMBL/GenBank/DDBJ databases">
        <title>The genomes of Aspergillus section Nigri reveals drivers in fungal speciation.</title>
        <authorList>
            <consortium name="DOE Joint Genome Institute"/>
            <person name="Vesth T.C."/>
            <person name="Nybo J."/>
            <person name="Theobald S."/>
            <person name="Brandl J."/>
            <person name="Frisvad J.C."/>
            <person name="Nielsen K.F."/>
            <person name="Lyhne E.K."/>
            <person name="Kogle M.E."/>
            <person name="Kuo A."/>
            <person name="Riley R."/>
            <person name="Clum A."/>
            <person name="Nolan M."/>
            <person name="Lipzen A."/>
            <person name="Salamov A."/>
            <person name="Henrissat B."/>
            <person name="Wiebenga A."/>
            <person name="De vries R.P."/>
            <person name="Grigoriev I.V."/>
            <person name="Mortensen U.H."/>
            <person name="Andersen M.R."/>
            <person name="Baker S.E."/>
        </authorList>
    </citation>
    <scope>NUCLEOTIDE SEQUENCE [LARGE SCALE GENOMIC DNA]</scope>
    <source>
        <strain evidence="2 3">CBS 121057</strain>
    </source>
</reference>
<proteinExistence type="predicted"/>
<evidence type="ECO:0000313" key="3">
    <source>
        <dbReference type="Proteomes" id="UP000248423"/>
    </source>
</evidence>
<feature type="compositionally biased region" description="Low complexity" evidence="1">
    <location>
        <begin position="12"/>
        <end position="30"/>
    </location>
</feature>
<organism evidence="2 3">
    <name type="scientific">Aspergillus sclerotiicarbonarius (strain CBS 121057 / IBT 28362)</name>
    <dbReference type="NCBI Taxonomy" id="1448318"/>
    <lineage>
        <taxon>Eukaryota</taxon>
        <taxon>Fungi</taxon>
        <taxon>Dikarya</taxon>
        <taxon>Ascomycota</taxon>
        <taxon>Pezizomycotina</taxon>
        <taxon>Eurotiomycetes</taxon>
        <taxon>Eurotiomycetidae</taxon>
        <taxon>Eurotiales</taxon>
        <taxon>Aspergillaceae</taxon>
        <taxon>Aspergillus</taxon>
        <taxon>Aspergillus subgen. Circumdati</taxon>
    </lineage>
</organism>
<protein>
    <submittedName>
        <fullName evidence="2">Uncharacterized protein</fullName>
    </submittedName>
</protein>
<dbReference type="VEuPathDB" id="FungiDB:BO78DRAFT_162989"/>